<dbReference type="NCBIfam" id="TIGR00742">
    <property type="entry name" value="yjbN"/>
    <property type="match status" value="1"/>
</dbReference>
<evidence type="ECO:0000256" key="9">
    <source>
        <dbReference type="ARBA" id="ARBA00058013"/>
    </source>
</evidence>
<keyword evidence="11" id="KW-0472">Membrane</keyword>
<dbReference type="AlphaFoldDB" id="B8CIR9"/>
<keyword evidence="7 10" id="KW-0694">RNA-binding</keyword>
<gene>
    <name evidence="10" type="primary">dusA</name>
    <name evidence="13" type="ordered locus">swp_0730</name>
</gene>
<dbReference type="NCBIfam" id="NF008774">
    <property type="entry name" value="PRK11815.1"/>
    <property type="match status" value="1"/>
</dbReference>
<dbReference type="FunFam" id="3.20.20.70:FF:000083">
    <property type="entry name" value="tRNA-dihydrouridine(20/20a) synthase"/>
    <property type="match status" value="1"/>
</dbReference>
<feature type="site" description="Interacts with tRNA" evidence="10">
    <location>
        <position position="135"/>
    </location>
</feature>
<feature type="binding site" evidence="10">
    <location>
        <position position="177"/>
    </location>
    <ligand>
        <name>FMN</name>
        <dbReference type="ChEBI" id="CHEBI:58210"/>
    </ligand>
</feature>
<evidence type="ECO:0000313" key="13">
    <source>
        <dbReference type="EMBL" id="ACJ27545.1"/>
    </source>
</evidence>
<comment type="catalytic activity">
    <reaction evidence="10">
        <text>5,6-dihydrouridine(20a) in tRNA + NAD(+) = uridine(20a) in tRNA + NADH + H(+)</text>
        <dbReference type="Rhea" id="RHEA:53348"/>
        <dbReference type="Rhea" id="RHEA-COMP:13535"/>
        <dbReference type="Rhea" id="RHEA-COMP:13536"/>
        <dbReference type="ChEBI" id="CHEBI:15378"/>
        <dbReference type="ChEBI" id="CHEBI:57540"/>
        <dbReference type="ChEBI" id="CHEBI:57945"/>
        <dbReference type="ChEBI" id="CHEBI:65315"/>
        <dbReference type="ChEBI" id="CHEBI:74443"/>
    </reaction>
</comment>
<accession>B8CIR9</accession>
<keyword evidence="11" id="KW-1133">Transmembrane helix</keyword>
<dbReference type="InterPro" id="IPR013785">
    <property type="entry name" value="Aldolase_TIM"/>
</dbReference>
<dbReference type="Pfam" id="PF01207">
    <property type="entry name" value="Dus"/>
    <property type="match status" value="1"/>
</dbReference>
<sequence length="370" mass="41077">MTGNSSYPIPVNGLYTVSTVVLLVSSVKCAPGSALVLVLFGNYMQTQLNRTFSIAPMLDWTDRHYRYFARLMSAEVLLYTEMVTTGAIIHGRGDYLAYNQEEHPVALQLGGSNAVDLATCAKLAAERGYDEINLNVGCPSDRVQNGRFGACLMAEPTLVAECVDAMKQVVDIPVTVKTRIGIDEQDSYEFLTEFIDTVKAVGCNDFIIHARKAWLQGLSPKENREIPELDYERVYQLKRDYADLSISINGGVKTLAECKTHLQQLDGVMVGREAYQNPYILAEVDQQLCGIDKPVMSRDAVLEKLLPYIEKHLQAGGKLNHVTRHIIGLFQGEVGSRVWRRYISENAHKSGAGIEVVTQARQEMKAVVSL</sequence>
<evidence type="ECO:0000256" key="10">
    <source>
        <dbReference type="HAMAP-Rule" id="MF_02041"/>
    </source>
</evidence>
<dbReference type="Gene3D" id="3.20.20.70">
    <property type="entry name" value="Aldolase class I"/>
    <property type="match status" value="1"/>
</dbReference>
<evidence type="ECO:0000256" key="8">
    <source>
        <dbReference type="ARBA" id="ARBA00023002"/>
    </source>
</evidence>
<comment type="catalytic activity">
    <reaction evidence="10">
        <text>5,6-dihydrouridine(20a) in tRNA + NADP(+) = uridine(20a) in tRNA + NADPH + H(+)</text>
        <dbReference type="Rhea" id="RHEA:53344"/>
        <dbReference type="Rhea" id="RHEA-COMP:13535"/>
        <dbReference type="Rhea" id="RHEA-COMP:13536"/>
        <dbReference type="ChEBI" id="CHEBI:15378"/>
        <dbReference type="ChEBI" id="CHEBI:57783"/>
        <dbReference type="ChEBI" id="CHEBI:58349"/>
        <dbReference type="ChEBI" id="CHEBI:65315"/>
        <dbReference type="ChEBI" id="CHEBI:74443"/>
    </reaction>
</comment>
<feature type="binding site" evidence="10">
    <location>
        <position position="209"/>
    </location>
    <ligand>
        <name>FMN</name>
        <dbReference type="ChEBI" id="CHEBI:58210"/>
    </ligand>
</feature>
<evidence type="ECO:0000256" key="1">
    <source>
        <dbReference type="ARBA" id="ARBA00001917"/>
    </source>
</evidence>
<feature type="transmembrane region" description="Helical" evidence="11">
    <location>
        <begin position="20"/>
        <end position="40"/>
    </location>
</feature>
<feature type="binding site" evidence="10">
    <location>
        <position position="108"/>
    </location>
    <ligand>
        <name>FMN</name>
        <dbReference type="ChEBI" id="CHEBI:58210"/>
    </ligand>
</feature>
<feature type="binding site" evidence="10">
    <location>
        <begin position="56"/>
        <end position="58"/>
    </location>
    <ligand>
        <name>FMN</name>
        <dbReference type="ChEBI" id="CHEBI:58210"/>
    </ligand>
</feature>
<feature type="binding site" evidence="10">
    <location>
        <begin position="271"/>
        <end position="272"/>
    </location>
    <ligand>
        <name>FMN</name>
        <dbReference type="ChEBI" id="CHEBI:58210"/>
    </ligand>
</feature>
<feature type="site" description="Interacts with tRNA" evidence="10">
    <location>
        <position position="224"/>
    </location>
</feature>
<evidence type="ECO:0000256" key="2">
    <source>
        <dbReference type="ARBA" id="ARBA00022555"/>
    </source>
</evidence>
<dbReference type="eggNOG" id="COG0042">
    <property type="taxonomic scope" value="Bacteria"/>
</dbReference>
<organism evidence="13 14">
    <name type="scientific">Shewanella piezotolerans (strain WP3 / JCM 13877)</name>
    <dbReference type="NCBI Taxonomy" id="225849"/>
    <lineage>
        <taxon>Bacteria</taxon>
        <taxon>Pseudomonadati</taxon>
        <taxon>Pseudomonadota</taxon>
        <taxon>Gammaproteobacteria</taxon>
        <taxon>Alteromonadales</taxon>
        <taxon>Shewanellaceae</taxon>
        <taxon>Shewanella</taxon>
    </lineage>
</organism>
<dbReference type="Gene3D" id="1.20.120.1460">
    <property type="match status" value="1"/>
</dbReference>
<keyword evidence="14" id="KW-1185">Reference proteome</keyword>
<dbReference type="PROSITE" id="PS01136">
    <property type="entry name" value="UPF0034"/>
    <property type="match status" value="1"/>
</dbReference>
<dbReference type="HAMAP" id="MF_02041">
    <property type="entry name" value="DusA_subfam"/>
    <property type="match status" value="1"/>
</dbReference>
<feature type="site" description="Interacts with tRNA; defines subfamily-specific binding signature" evidence="10">
    <location>
        <position position="221"/>
    </location>
</feature>
<reference evidence="13 14" key="1">
    <citation type="journal article" date="2008" name="PLoS ONE">
        <title>Environmental adaptation: genomic analysis of the piezotolerant and psychrotolerant deep-sea iron reducing bacterium Shewanella piezotolerans WP3.</title>
        <authorList>
            <person name="Wang F."/>
            <person name="Wang J."/>
            <person name="Jian H."/>
            <person name="Zhang B."/>
            <person name="Li S."/>
            <person name="Wang F."/>
            <person name="Zeng X."/>
            <person name="Gao L."/>
            <person name="Bartlett D.H."/>
            <person name="Yu J."/>
            <person name="Hu S."/>
            <person name="Xiao X."/>
        </authorList>
    </citation>
    <scope>NUCLEOTIDE SEQUENCE [LARGE SCALE GENOMIC DNA]</scope>
    <source>
        <strain evidence="14">WP3 / JCM 13877</strain>
    </source>
</reference>
<dbReference type="GO" id="GO:0102264">
    <property type="term" value="F:tRNA-dihydrouridine20 synthase activity"/>
    <property type="evidence" value="ECO:0007669"/>
    <property type="project" value="UniProtKB-EC"/>
</dbReference>
<comment type="function">
    <text evidence="9 10">Catalyzes the synthesis of 5,6-dihydrouridine (D), a modified base found in the D-loop of most tRNAs, via the reduction of the C5-C6 double bond in target uridines. Specifically modifies U20 and U20a in tRNAs.</text>
</comment>
<keyword evidence="8 10" id="KW-0560">Oxidoreductase</keyword>
<evidence type="ECO:0000256" key="7">
    <source>
        <dbReference type="ARBA" id="ARBA00022884"/>
    </source>
</evidence>
<keyword evidence="6 10" id="KW-0521">NADP</keyword>
<evidence type="ECO:0000256" key="5">
    <source>
        <dbReference type="ARBA" id="ARBA00022694"/>
    </source>
</evidence>
<keyword evidence="11" id="KW-0812">Transmembrane</keyword>
<dbReference type="HOGENOM" id="CLU_013299_2_1_6"/>
<feature type="site" description="Interacts with tRNA; defines subfamily-specific binding signature" evidence="10">
    <location>
        <position position="340"/>
    </location>
</feature>
<dbReference type="KEGG" id="swp:swp_0730"/>
<protein>
    <recommendedName>
        <fullName evidence="10">tRNA-dihydrouridine(20/20a) synthase</fullName>
        <ecNumber evidence="10">1.3.1.91</ecNumber>
    </recommendedName>
    <alternativeName>
        <fullName evidence="10">U20-specific dihydrouridine synthase</fullName>
        <shortName evidence="10">U20-specific Dus</shortName>
    </alternativeName>
    <alternativeName>
        <fullName evidence="10">tRNA-dihydrouridine synthase A</fullName>
    </alternativeName>
</protein>
<feature type="active site" description="Proton donor" evidence="10">
    <location>
        <position position="138"/>
    </location>
</feature>
<name>B8CIR9_SHEPW</name>
<dbReference type="InterPro" id="IPR018517">
    <property type="entry name" value="tRNA_hU_synthase_CS"/>
</dbReference>
<feature type="site" description="Interacts with tRNA; defines subfamily-specific binding signature" evidence="10">
    <location>
        <position position="337"/>
    </location>
</feature>
<keyword evidence="2 10" id="KW-0820">tRNA-binding</keyword>
<dbReference type="EMBL" id="CP000472">
    <property type="protein sequence ID" value="ACJ27545.1"/>
    <property type="molecule type" value="Genomic_DNA"/>
</dbReference>
<keyword evidence="5 10" id="KW-0819">tRNA processing</keyword>
<dbReference type="GO" id="GO:0050660">
    <property type="term" value="F:flavin adenine dinucleotide binding"/>
    <property type="evidence" value="ECO:0007669"/>
    <property type="project" value="InterPro"/>
</dbReference>
<dbReference type="InterPro" id="IPR004653">
    <property type="entry name" value="DusA"/>
</dbReference>
<feature type="binding site" evidence="10">
    <location>
        <begin position="249"/>
        <end position="251"/>
    </location>
    <ligand>
        <name>FMN</name>
        <dbReference type="ChEBI" id="CHEBI:58210"/>
    </ligand>
</feature>
<evidence type="ECO:0000256" key="6">
    <source>
        <dbReference type="ARBA" id="ARBA00022857"/>
    </source>
</evidence>
<comment type="cofactor">
    <cofactor evidence="1 10">
        <name>FMN</name>
        <dbReference type="ChEBI" id="CHEBI:58210"/>
    </cofactor>
</comment>
<dbReference type="GO" id="GO:0000049">
    <property type="term" value="F:tRNA binding"/>
    <property type="evidence" value="ECO:0007669"/>
    <property type="project" value="UniProtKB-UniRule"/>
</dbReference>
<keyword evidence="3 10" id="KW-0285">Flavoprotein</keyword>
<dbReference type="STRING" id="225849.swp_0730"/>
<dbReference type="CDD" id="cd02801">
    <property type="entry name" value="DUS_like_FMN"/>
    <property type="match status" value="1"/>
</dbReference>
<comment type="catalytic activity">
    <reaction evidence="10">
        <text>5,6-dihydrouridine(20) in tRNA + NADP(+) = uridine(20) in tRNA + NADPH + H(+)</text>
        <dbReference type="Rhea" id="RHEA:53336"/>
        <dbReference type="Rhea" id="RHEA-COMP:13533"/>
        <dbReference type="Rhea" id="RHEA-COMP:13534"/>
        <dbReference type="ChEBI" id="CHEBI:15378"/>
        <dbReference type="ChEBI" id="CHEBI:57783"/>
        <dbReference type="ChEBI" id="CHEBI:58349"/>
        <dbReference type="ChEBI" id="CHEBI:65315"/>
        <dbReference type="ChEBI" id="CHEBI:74443"/>
        <dbReference type="EC" id="1.3.1.91"/>
    </reaction>
</comment>
<dbReference type="Proteomes" id="UP000000753">
    <property type="component" value="Chromosome"/>
</dbReference>
<comment type="catalytic activity">
    <reaction evidence="10">
        <text>5,6-dihydrouridine(20) in tRNA + NAD(+) = uridine(20) in tRNA + NADH + H(+)</text>
        <dbReference type="Rhea" id="RHEA:53340"/>
        <dbReference type="Rhea" id="RHEA-COMP:13533"/>
        <dbReference type="Rhea" id="RHEA-COMP:13534"/>
        <dbReference type="ChEBI" id="CHEBI:15378"/>
        <dbReference type="ChEBI" id="CHEBI:57540"/>
        <dbReference type="ChEBI" id="CHEBI:57945"/>
        <dbReference type="ChEBI" id="CHEBI:65315"/>
        <dbReference type="ChEBI" id="CHEBI:74443"/>
        <dbReference type="EC" id="1.3.1.91"/>
    </reaction>
</comment>
<dbReference type="GO" id="GO:0102266">
    <property type="term" value="F:tRNA-dihydrouridine20a synthase activity"/>
    <property type="evidence" value="ECO:0007669"/>
    <property type="project" value="RHEA"/>
</dbReference>
<proteinExistence type="inferred from homology"/>
<evidence type="ECO:0000313" key="14">
    <source>
        <dbReference type="Proteomes" id="UP000000753"/>
    </source>
</evidence>
<dbReference type="InterPro" id="IPR035587">
    <property type="entry name" value="DUS-like_FMN-bd"/>
</dbReference>
<dbReference type="PANTHER" id="PTHR42907:SF1">
    <property type="entry name" value="FMN-LINKED OXIDOREDUCTASES SUPERFAMILY PROTEIN"/>
    <property type="match status" value="1"/>
</dbReference>
<feature type="domain" description="DUS-like FMN-binding" evidence="12">
    <location>
        <begin position="54"/>
        <end position="361"/>
    </location>
</feature>
<evidence type="ECO:0000256" key="11">
    <source>
        <dbReference type="SAM" id="Phobius"/>
    </source>
</evidence>
<evidence type="ECO:0000256" key="3">
    <source>
        <dbReference type="ARBA" id="ARBA00022630"/>
    </source>
</evidence>
<evidence type="ECO:0000259" key="12">
    <source>
        <dbReference type="Pfam" id="PF01207"/>
    </source>
</evidence>
<comment type="similarity">
    <text evidence="10">Belongs to the Dus family. DusA subfamily.</text>
</comment>
<dbReference type="SUPFAM" id="SSF51395">
    <property type="entry name" value="FMN-linked oxidoreductases"/>
    <property type="match status" value="1"/>
</dbReference>
<evidence type="ECO:0000256" key="4">
    <source>
        <dbReference type="ARBA" id="ARBA00022643"/>
    </source>
</evidence>
<dbReference type="PANTHER" id="PTHR42907">
    <property type="entry name" value="FMN-LINKED OXIDOREDUCTASES SUPERFAMILY PROTEIN"/>
    <property type="match status" value="1"/>
</dbReference>
<dbReference type="GO" id="GO:0010181">
    <property type="term" value="F:FMN binding"/>
    <property type="evidence" value="ECO:0007669"/>
    <property type="project" value="UniProtKB-UniRule"/>
</dbReference>
<dbReference type="EC" id="1.3.1.91" evidence="10"/>
<keyword evidence="4 10" id="KW-0288">FMN</keyword>